<evidence type="ECO:0000256" key="9">
    <source>
        <dbReference type="ARBA" id="ARBA00022989"/>
    </source>
</evidence>
<dbReference type="InterPro" id="IPR013767">
    <property type="entry name" value="PAS_fold"/>
</dbReference>
<protein>
    <submittedName>
        <fullName evidence="18">EAL domain-containing protein</fullName>
    </submittedName>
</protein>
<dbReference type="PROSITE" id="PS50887">
    <property type="entry name" value="GGDEF"/>
    <property type="match status" value="1"/>
</dbReference>
<dbReference type="NCBIfam" id="TIGR00229">
    <property type="entry name" value="sensory_box"/>
    <property type="match status" value="1"/>
</dbReference>
<dbReference type="InterPro" id="IPR035965">
    <property type="entry name" value="PAS-like_dom_sf"/>
</dbReference>
<dbReference type="InterPro" id="IPR000700">
    <property type="entry name" value="PAS-assoc_C"/>
</dbReference>
<evidence type="ECO:0000256" key="6">
    <source>
        <dbReference type="ARBA" id="ARBA00022741"/>
    </source>
</evidence>
<dbReference type="PROSITE" id="PS50883">
    <property type="entry name" value="EAL"/>
    <property type="match status" value="1"/>
</dbReference>
<sequence length="933" mass="103996">MSLYFLSSRHFDFCQLVDGEVARTARWGLLTWVSASTILPWPMIQRPQRIYLVFFLLLFMGTAALIAFLLGTAYVEKQHQAEVNARNVVAVLEARLEAALRRTQANLEELAQRTPLSALSLAARPQYAAAIQQQLALPARHFPEIIGLRLIDAAGNVLYASDRVLPQANVRDRSYFIALSQHPQQALFFSEVATGRINRNLQLYMAVPIRTPQGAFAGIAMAPLDIGYFQKLFDAVDLGPHGVITFRRSDDGRLVLRHPARPGTVNQTLHNNPMHQRVEAGEQQGVIRFYSAIDHIERVYAFKRVGDFPFYVAAGIASDDFLAQWHTTLLGTVVVSLLSLLLLAWLLQRLRRSEERRLHASGELQASEDRFQQLFNSVGEGICGMDHQGRYLFSNPAARQLLGHADEATLRAEDLPGLIHAQQADGRPLPAANCLIRQAVRQGQSVHEADDVFTRADGSLLAVRYDAYPLLKDGQNVGTVLLFQDIGERKRQQQQIAFLAHHDALTGLPNRILAEDRFCQLASLAQRHQEQLAMLFLDLDGFKTINDSLGHDVGDEMLQAVAQRLQSLLREHDTACRLGGDEFLLLLPGLHGMGGLEGLALLIGRILHGLEQPFVLNSHQLSTSASIGVALYPADGEDFTTLMKKADTAMYHAKDAGRNTYRLFDERMNVEAQQVLRLRSHFMAALEAGQFVLHYQPQIRLSDGQVLGVEALVRWQDGERLINPAEFIPMAESSGLIVPLGEWVLREACRQAALWQQEQGSPLCVAVNISAVQFKRGNLEHTVAEALAHSGLPPQLLELELTETTLLHQTEGVQHTLSRLSELGVRLAIDDFGTGYSSLAYLKRLSVNKLKIDQSFIHHLVEDADDGNIVCAIIEMARKLQLQTLAEGVESPQIAELLRQMGCEQAQGYHFARPQTAAQLYDYLLAQRRRRTA</sequence>
<dbReference type="Gene3D" id="3.20.20.450">
    <property type="entry name" value="EAL domain"/>
    <property type="match status" value="1"/>
</dbReference>
<dbReference type="Pfam" id="PF02743">
    <property type="entry name" value="dCache_1"/>
    <property type="match status" value="1"/>
</dbReference>
<accession>A0A454JLV9</accession>
<feature type="domain" description="EAL" evidence="16">
    <location>
        <begin position="675"/>
        <end position="928"/>
    </location>
</feature>
<evidence type="ECO:0000259" key="14">
    <source>
        <dbReference type="PROSITE" id="PS50112"/>
    </source>
</evidence>
<keyword evidence="19" id="KW-1185">Reference proteome</keyword>
<proteinExistence type="predicted"/>
<organism evidence="18 19">
    <name type="scientific">Aquitalea palustris</name>
    <dbReference type="NCBI Taxonomy" id="2480983"/>
    <lineage>
        <taxon>Bacteria</taxon>
        <taxon>Pseudomonadati</taxon>
        <taxon>Pseudomonadota</taxon>
        <taxon>Betaproteobacteria</taxon>
        <taxon>Neisseriales</taxon>
        <taxon>Chromobacteriaceae</taxon>
        <taxon>Aquitalea</taxon>
    </lineage>
</organism>
<feature type="transmembrane region" description="Helical" evidence="13">
    <location>
        <begin position="325"/>
        <end position="347"/>
    </location>
</feature>
<evidence type="ECO:0000256" key="1">
    <source>
        <dbReference type="ARBA" id="ARBA00004651"/>
    </source>
</evidence>
<dbReference type="SUPFAM" id="SSF55073">
    <property type="entry name" value="Nucleotide cyclase"/>
    <property type="match status" value="1"/>
</dbReference>
<gene>
    <name evidence="18" type="ORF">EAY64_04345</name>
</gene>
<evidence type="ECO:0000256" key="2">
    <source>
        <dbReference type="ARBA" id="ARBA00022475"/>
    </source>
</evidence>
<dbReference type="NCBIfam" id="TIGR00254">
    <property type="entry name" value="GGDEF"/>
    <property type="match status" value="1"/>
</dbReference>
<evidence type="ECO:0000256" key="8">
    <source>
        <dbReference type="ARBA" id="ARBA00022840"/>
    </source>
</evidence>
<dbReference type="PANTHER" id="PTHR44757">
    <property type="entry name" value="DIGUANYLATE CYCLASE DGCP"/>
    <property type="match status" value="1"/>
</dbReference>
<dbReference type="CDD" id="cd01948">
    <property type="entry name" value="EAL"/>
    <property type="match status" value="1"/>
</dbReference>
<dbReference type="GO" id="GO:0071732">
    <property type="term" value="P:cellular response to nitric oxide"/>
    <property type="evidence" value="ECO:0007669"/>
    <property type="project" value="UniProtKB-ARBA"/>
</dbReference>
<comment type="catalytic activity">
    <reaction evidence="12">
        <text>3',3'-c-di-GMP + H2O = 5'-phosphoguanylyl(3'-&gt;5')guanosine + H(+)</text>
        <dbReference type="Rhea" id="RHEA:24902"/>
        <dbReference type="ChEBI" id="CHEBI:15377"/>
        <dbReference type="ChEBI" id="CHEBI:15378"/>
        <dbReference type="ChEBI" id="CHEBI:58754"/>
        <dbReference type="ChEBI" id="CHEBI:58805"/>
        <dbReference type="EC" id="3.1.4.52"/>
    </reaction>
    <physiologicalReaction direction="left-to-right" evidence="12">
        <dbReference type="Rhea" id="RHEA:24903"/>
    </physiologicalReaction>
</comment>
<name>A0A454JLV9_9NEIS</name>
<dbReference type="PANTHER" id="PTHR44757:SF2">
    <property type="entry name" value="BIOFILM ARCHITECTURE MAINTENANCE PROTEIN MBAA"/>
    <property type="match status" value="1"/>
</dbReference>
<dbReference type="InterPro" id="IPR000014">
    <property type="entry name" value="PAS"/>
</dbReference>
<dbReference type="EMBL" id="RFAR01000012">
    <property type="protein sequence ID" value="RMD00864.1"/>
    <property type="molecule type" value="Genomic_DNA"/>
</dbReference>
<keyword evidence="3" id="KW-0597">Phosphoprotein</keyword>
<evidence type="ECO:0000259" key="16">
    <source>
        <dbReference type="PROSITE" id="PS50883"/>
    </source>
</evidence>
<comment type="caution">
    <text evidence="18">The sequence shown here is derived from an EMBL/GenBank/DDBJ whole genome shotgun (WGS) entry which is preliminary data.</text>
</comment>
<dbReference type="SUPFAM" id="SSF103190">
    <property type="entry name" value="Sensory domain-like"/>
    <property type="match status" value="1"/>
</dbReference>
<dbReference type="GO" id="GO:0000160">
    <property type="term" value="P:phosphorelay signal transduction system"/>
    <property type="evidence" value="ECO:0007669"/>
    <property type="project" value="UniProtKB-KW"/>
</dbReference>
<dbReference type="InterPro" id="IPR052155">
    <property type="entry name" value="Biofilm_reg_signaling"/>
</dbReference>
<evidence type="ECO:0000313" key="19">
    <source>
        <dbReference type="Proteomes" id="UP000274139"/>
    </source>
</evidence>
<dbReference type="Proteomes" id="UP000274139">
    <property type="component" value="Unassembled WGS sequence"/>
</dbReference>
<dbReference type="InterPro" id="IPR001633">
    <property type="entry name" value="EAL_dom"/>
</dbReference>
<dbReference type="SUPFAM" id="SSF55785">
    <property type="entry name" value="PYP-like sensor domain (PAS domain)"/>
    <property type="match status" value="1"/>
</dbReference>
<keyword evidence="2" id="KW-1003">Cell membrane</keyword>
<dbReference type="InterPro" id="IPR033479">
    <property type="entry name" value="dCache_1"/>
</dbReference>
<dbReference type="SMART" id="SM00052">
    <property type="entry name" value="EAL"/>
    <property type="match status" value="1"/>
</dbReference>
<dbReference type="GO" id="GO:0005524">
    <property type="term" value="F:ATP binding"/>
    <property type="evidence" value="ECO:0007669"/>
    <property type="project" value="UniProtKB-KW"/>
</dbReference>
<dbReference type="InterPro" id="IPR035919">
    <property type="entry name" value="EAL_sf"/>
</dbReference>
<evidence type="ECO:0000256" key="12">
    <source>
        <dbReference type="ARBA" id="ARBA00051114"/>
    </source>
</evidence>
<dbReference type="CDD" id="cd12915">
    <property type="entry name" value="PDC2_DGC_like"/>
    <property type="match status" value="1"/>
</dbReference>
<evidence type="ECO:0000259" key="17">
    <source>
        <dbReference type="PROSITE" id="PS50887"/>
    </source>
</evidence>
<feature type="transmembrane region" description="Helical" evidence="13">
    <location>
        <begin position="50"/>
        <end position="75"/>
    </location>
</feature>
<keyword evidence="6" id="KW-0547">Nucleotide-binding</keyword>
<dbReference type="GO" id="GO:0016301">
    <property type="term" value="F:kinase activity"/>
    <property type="evidence" value="ECO:0007669"/>
    <property type="project" value="UniProtKB-KW"/>
</dbReference>
<evidence type="ECO:0000256" key="10">
    <source>
        <dbReference type="ARBA" id="ARBA00023012"/>
    </source>
</evidence>
<dbReference type="FunFam" id="3.20.20.450:FF:000001">
    <property type="entry name" value="Cyclic di-GMP phosphodiesterase yahA"/>
    <property type="match status" value="1"/>
</dbReference>
<evidence type="ECO:0000256" key="4">
    <source>
        <dbReference type="ARBA" id="ARBA00022679"/>
    </source>
</evidence>
<dbReference type="InterPro" id="IPR029151">
    <property type="entry name" value="Sensor-like_sf"/>
</dbReference>
<evidence type="ECO:0000256" key="7">
    <source>
        <dbReference type="ARBA" id="ARBA00022777"/>
    </source>
</evidence>
<dbReference type="Gene3D" id="3.30.70.270">
    <property type="match status" value="1"/>
</dbReference>
<dbReference type="PROSITE" id="PS50112">
    <property type="entry name" value="PAS"/>
    <property type="match status" value="1"/>
</dbReference>
<evidence type="ECO:0000256" key="13">
    <source>
        <dbReference type="SAM" id="Phobius"/>
    </source>
</evidence>
<dbReference type="FunFam" id="3.30.70.270:FF:000001">
    <property type="entry name" value="Diguanylate cyclase domain protein"/>
    <property type="match status" value="1"/>
</dbReference>
<evidence type="ECO:0000256" key="5">
    <source>
        <dbReference type="ARBA" id="ARBA00022692"/>
    </source>
</evidence>
<dbReference type="GO" id="GO:0005886">
    <property type="term" value="C:plasma membrane"/>
    <property type="evidence" value="ECO:0007669"/>
    <property type="project" value="UniProtKB-SubCell"/>
</dbReference>
<dbReference type="AlphaFoldDB" id="A0A454JLV9"/>
<keyword evidence="9 13" id="KW-1133">Transmembrane helix</keyword>
<dbReference type="InterPro" id="IPR000160">
    <property type="entry name" value="GGDEF_dom"/>
</dbReference>
<keyword evidence="8" id="KW-0067">ATP-binding</keyword>
<keyword evidence="5 13" id="KW-0812">Transmembrane</keyword>
<reference evidence="18 19" key="1">
    <citation type="submission" date="2018-10" db="EMBL/GenBank/DDBJ databases">
        <title>Draft genome sequence of Aquitalea MWU14-2217 isolated from a wild cranberry bog in Provincetown, Massachusetts.</title>
        <authorList>
            <person name="Ebadzadsahrai G."/>
            <person name="Soby S."/>
        </authorList>
    </citation>
    <scope>NUCLEOTIDE SEQUENCE [LARGE SCALE GENOMIC DNA]</scope>
    <source>
        <strain evidence="18 19">MWU14-2217</strain>
    </source>
</reference>
<dbReference type="Pfam" id="PF00989">
    <property type="entry name" value="PAS"/>
    <property type="match status" value="1"/>
</dbReference>
<dbReference type="GO" id="GO:0006355">
    <property type="term" value="P:regulation of DNA-templated transcription"/>
    <property type="evidence" value="ECO:0007669"/>
    <property type="project" value="InterPro"/>
</dbReference>
<dbReference type="Pfam" id="PF00563">
    <property type="entry name" value="EAL"/>
    <property type="match status" value="1"/>
</dbReference>
<dbReference type="GO" id="GO:0071111">
    <property type="term" value="F:cyclic-guanylate-specific phosphodiesterase activity"/>
    <property type="evidence" value="ECO:0007669"/>
    <property type="project" value="UniProtKB-EC"/>
</dbReference>
<feature type="domain" description="PAC" evidence="15">
    <location>
        <begin position="447"/>
        <end position="498"/>
    </location>
</feature>
<comment type="subcellular location">
    <subcellularLocation>
        <location evidence="1">Cell membrane</location>
        <topology evidence="1">Multi-pass membrane protein</topology>
    </subcellularLocation>
</comment>
<dbReference type="CDD" id="cd01949">
    <property type="entry name" value="GGDEF"/>
    <property type="match status" value="1"/>
</dbReference>
<dbReference type="PROSITE" id="PS50113">
    <property type="entry name" value="PAC"/>
    <property type="match status" value="1"/>
</dbReference>
<evidence type="ECO:0000256" key="3">
    <source>
        <dbReference type="ARBA" id="ARBA00022553"/>
    </source>
</evidence>
<dbReference type="Pfam" id="PF00990">
    <property type="entry name" value="GGDEF"/>
    <property type="match status" value="1"/>
</dbReference>
<feature type="domain" description="PAS" evidence="14">
    <location>
        <begin position="367"/>
        <end position="422"/>
    </location>
</feature>
<dbReference type="CDD" id="cd12914">
    <property type="entry name" value="PDC1_DGC_like"/>
    <property type="match status" value="1"/>
</dbReference>
<feature type="domain" description="GGDEF" evidence="17">
    <location>
        <begin position="530"/>
        <end position="666"/>
    </location>
</feature>
<dbReference type="InterPro" id="IPR029787">
    <property type="entry name" value="Nucleotide_cyclase"/>
</dbReference>
<dbReference type="Gene3D" id="3.30.450.20">
    <property type="entry name" value="PAS domain"/>
    <property type="match status" value="3"/>
</dbReference>
<evidence type="ECO:0000313" key="18">
    <source>
        <dbReference type="EMBL" id="RMD00864.1"/>
    </source>
</evidence>
<dbReference type="InterPro" id="IPR043128">
    <property type="entry name" value="Rev_trsase/Diguanyl_cyclase"/>
</dbReference>
<keyword evidence="7" id="KW-0418">Kinase</keyword>
<keyword evidence="10" id="KW-0902">Two-component regulatory system</keyword>
<keyword evidence="4" id="KW-0808">Transferase</keyword>
<dbReference type="SUPFAM" id="SSF141868">
    <property type="entry name" value="EAL domain-like"/>
    <property type="match status" value="1"/>
</dbReference>
<evidence type="ECO:0000259" key="15">
    <source>
        <dbReference type="PROSITE" id="PS50113"/>
    </source>
</evidence>
<dbReference type="SMART" id="SM00267">
    <property type="entry name" value="GGDEF"/>
    <property type="match status" value="1"/>
</dbReference>
<keyword evidence="11 13" id="KW-0472">Membrane</keyword>
<evidence type="ECO:0000256" key="11">
    <source>
        <dbReference type="ARBA" id="ARBA00023136"/>
    </source>
</evidence>